<dbReference type="Gene3D" id="3.40.50.1390">
    <property type="entry name" value="Resolvase, N-terminal catalytic domain"/>
    <property type="match status" value="1"/>
</dbReference>
<dbReference type="InterPro" id="IPR038109">
    <property type="entry name" value="DNA_bind_recomb_sf"/>
</dbReference>
<comment type="caution">
    <text evidence="6">The sequence shown here is derived from an EMBL/GenBank/DDBJ whole genome shotgun (WGS) entry which is preliminary data.</text>
</comment>
<dbReference type="PANTHER" id="PTHR30461:SF2">
    <property type="entry name" value="SERINE RECOMBINASE PINE-RELATED"/>
    <property type="match status" value="1"/>
</dbReference>
<dbReference type="RefSeq" id="WP_061927428.1">
    <property type="nucleotide sequence ID" value="NZ_KQ948867.1"/>
</dbReference>
<dbReference type="PROSITE" id="PS51736">
    <property type="entry name" value="RECOMBINASES_3"/>
    <property type="match status" value="1"/>
</dbReference>
<evidence type="ECO:0000259" key="5">
    <source>
        <dbReference type="PROSITE" id="PS51737"/>
    </source>
</evidence>
<dbReference type="InterPro" id="IPR006119">
    <property type="entry name" value="Resolv_N"/>
</dbReference>
<evidence type="ECO:0000256" key="1">
    <source>
        <dbReference type="ARBA" id="ARBA00023125"/>
    </source>
</evidence>
<dbReference type="AlphaFoldDB" id="A0A117RAD2"/>
<dbReference type="InterPro" id="IPR025827">
    <property type="entry name" value="Zn_ribbon_recom_dom"/>
</dbReference>
<evidence type="ECO:0000256" key="2">
    <source>
        <dbReference type="ARBA" id="ARBA00023172"/>
    </source>
</evidence>
<reference evidence="6 7" key="1">
    <citation type="submission" date="2015-10" db="EMBL/GenBank/DDBJ databases">
        <title>Draft genome sequence of Streptomyces bungoensis DSM 41781, type strain for the species Streptomyces bungoensis.</title>
        <authorList>
            <person name="Ruckert C."/>
            <person name="Winkler A."/>
            <person name="Kalinowski J."/>
            <person name="Kampfer P."/>
            <person name="Glaeser S."/>
        </authorList>
    </citation>
    <scope>NUCLEOTIDE SEQUENCE [LARGE SCALE GENOMIC DNA]</scope>
    <source>
        <strain evidence="6 7">DSM 41781</strain>
    </source>
</reference>
<dbReference type="InterPro" id="IPR011109">
    <property type="entry name" value="DNA_bind_recombinase_dom"/>
</dbReference>
<organism evidence="6 7">
    <name type="scientific">Streptomyces bungoensis</name>
    <dbReference type="NCBI Taxonomy" id="285568"/>
    <lineage>
        <taxon>Bacteria</taxon>
        <taxon>Bacillati</taxon>
        <taxon>Actinomycetota</taxon>
        <taxon>Actinomycetes</taxon>
        <taxon>Kitasatosporales</taxon>
        <taxon>Streptomycetaceae</taxon>
        <taxon>Streptomyces</taxon>
    </lineage>
</organism>
<sequence length="576" mass="62588">MSYIRQSKKREDDSASSPEAQRTKCEALITAKGWNNAGHFADVGKSGWDPKVVRPEFEEMMSAVRAGHVDAVVVFSLSRLTRQGALEAMLINEELAKHGVLLVSVEEPYLDTSTPMGVAIFGLIAALAQQESDMKSAYITATKETLRAAGSHVSGMAPYGFQSTREPRGELVVVKLVPDPAEAPYVRDMVSWALGGMTASAMARKLNAEGVPTKAADMSARVTARRARGVSQPLERTTWVPSTVLRILRDPRLAGYAAERQGTKRVILRDDSGAPLAAHEPIIPPDDWWRLQDVLDGRAPQVVRQGGRSVPSLLGGAGMLFCGVCGSSMVTDRREGKQLYRCNRAQSGAVPGHGGLAINMDAADDVVARTVWSRLTTLDPEDPEELEWLAEAARRFAAQADTGERQAELVAARAELEHVREALRTLYVDRRAGLYAGAVGDQMFVESVERLTAHEARTAGRVEELETAEAGTVAIPSEWTDPEGDPLGPESTWGSWSLEDRRSFLAFFVDRITIAKSIGRGRNANTEDRVTVHWAEAPSSQVPERRSQPVAGILRWRAVGVPPGIAALWMVPAGDE</sequence>
<dbReference type="EMBL" id="LMWX01000050">
    <property type="protein sequence ID" value="KUN79888.1"/>
    <property type="molecule type" value="Genomic_DNA"/>
</dbReference>
<name>A0A117RAD2_9ACTN</name>
<evidence type="ECO:0008006" key="8">
    <source>
        <dbReference type="Google" id="ProtNLM"/>
    </source>
</evidence>
<dbReference type="SUPFAM" id="SSF53041">
    <property type="entry name" value="Resolvase-like"/>
    <property type="match status" value="1"/>
</dbReference>
<dbReference type="PROSITE" id="PS51737">
    <property type="entry name" value="RECOMBINASE_DNA_BIND"/>
    <property type="match status" value="1"/>
</dbReference>
<dbReference type="InterPro" id="IPR050639">
    <property type="entry name" value="SSR_resolvase"/>
</dbReference>
<evidence type="ECO:0000313" key="6">
    <source>
        <dbReference type="EMBL" id="KUN79888.1"/>
    </source>
</evidence>
<dbReference type="STRING" id="285568.AQJ66_27500"/>
<feature type="region of interest" description="Disordered" evidence="3">
    <location>
        <begin position="1"/>
        <end position="22"/>
    </location>
</feature>
<dbReference type="Pfam" id="PF13408">
    <property type="entry name" value="Zn_ribbon_recom"/>
    <property type="match status" value="1"/>
</dbReference>
<evidence type="ECO:0000256" key="3">
    <source>
        <dbReference type="SAM" id="MobiDB-lite"/>
    </source>
</evidence>
<keyword evidence="2" id="KW-0233">DNA recombination</keyword>
<feature type="domain" description="Resolvase/invertase-type recombinase catalytic" evidence="4">
    <location>
        <begin position="1"/>
        <end position="150"/>
    </location>
</feature>
<dbReference type="GO" id="GO:0000150">
    <property type="term" value="F:DNA strand exchange activity"/>
    <property type="evidence" value="ECO:0007669"/>
    <property type="project" value="InterPro"/>
</dbReference>
<dbReference type="InterPro" id="IPR036162">
    <property type="entry name" value="Resolvase-like_N_sf"/>
</dbReference>
<dbReference type="OrthoDB" id="4500247at2"/>
<gene>
    <name evidence="6" type="ORF">AQJ66_27500</name>
</gene>
<protein>
    <recommendedName>
        <fullName evidence="8">Serine recombinase</fullName>
    </recommendedName>
</protein>
<dbReference type="Gene3D" id="3.90.1750.20">
    <property type="entry name" value="Putative Large Serine Recombinase, Chain B, Domain 2"/>
    <property type="match status" value="1"/>
</dbReference>
<dbReference type="Proteomes" id="UP000053024">
    <property type="component" value="Unassembled WGS sequence"/>
</dbReference>
<feature type="domain" description="Recombinase" evidence="5">
    <location>
        <begin position="158"/>
        <end position="301"/>
    </location>
</feature>
<keyword evidence="7" id="KW-1185">Reference proteome</keyword>
<keyword evidence="1" id="KW-0238">DNA-binding</keyword>
<dbReference type="SMART" id="SM00857">
    <property type="entry name" value="Resolvase"/>
    <property type="match status" value="1"/>
</dbReference>
<evidence type="ECO:0000259" key="4">
    <source>
        <dbReference type="PROSITE" id="PS51736"/>
    </source>
</evidence>
<dbReference type="GO" id="GO:0003677">
    <property type="term" value="F:DNA binding"/>
    <property type="evidence" value="ECO:0007669"/>
    <property type="project" value="UniProtKB-KW"/>
</dbReference>
<proteinExistence type="predicted"/>
<dbReference type="CDD" id="cd00338">
    <property type="entry name" value="Ser_Recombinase"/>
    <property type="match status" value="1"/>
</dbReference>
<evidence type="ECO:0000313" key="7">
    <source>
        <dbReference type="Proteomes" id="UP000053024"/>
    </source>
</evidence>
<dbReference type="Pfam" id="PF07508">
    <property type="entry name" value="Recombinase"/>
    <property type="match status" value="1"/>
</dbReference>
<dbReference type="PANTHER" id="PTHR30461">
    <property type="entry name" value="DNA-INVERTASE FROM LAMBDOID PROPHAGE"/>
    <property type="match status" value="1"/>
</dbReference>
<accession>A0A117RAD2</accession>
<dbReference type="Pfam" id="PF00239">
    <property type="entry name" value="Resolvase"/>
    <property type="match status" value="1"/>
</dbReference>